<dbReference type="PANTHER" id="PTHR42776:SF27">
    <property type="entry name" value="DIPEPTIDYL PEPTIDASE FAMILY MEMBER 6"/>
    <property type="match status" value="1"/>
</dbReference>
<dbReference type="SUPFAM" id="SSF82171">
    <property type="entry name" value="DPP6 N-terminal domain-like"/>
    <property type="match status" value="1"/>
</dbReference>
<accession>A0A5S3P9S7</accession>
<dbReference type="InterPro" id="IPR001375">
    <property type="entry name" value="Peptidase_S9_cat"/>
</dbReference>
<name>A0A5S3P9S7_9SPHN</name>
<comment type="caution">
    <text evidence="4">The sequence shown here is derived from an EMBL/GenBank/DDBJ whole genome shotgun (WGS) entry which is preliminary data.</text>
</comment>
<evidence type="ECO:0000313" key="4">
    <source>
        <dbReference type="EMBL" id="TMM50254.1"/>
    </source>
</evidence>
<feature type="signal peptide" evidence="2">
    <location>
        <begin position="1"/>
        <end position="29"/>
    </location>
</feature>
<evidence type="ECO:0000313" key="5">
    <source>
        <dbReference type="Proteomes" id="UP000309668"/>
    </source>
</evidence>
<gene>
    <name evidence="4" type="ORF">FEV51_03480</name>
</gene>
<dbReference type="PANTHER" id="PTHR42776">
    <property type="entry name" value="SERINE PEPTIDASE S9 FAMILY MEMBER"/>
    <property type="match status" value="1"/>
</dbReference>
<dbReference type="GO" id="GO:0006508">
    <property type="term" value="P:proteolysis"/>
    <property type="evidence" value="ECO:0007669"/>
    <property type="project" value="InterPro"/>
</dbReference>
<sequence>MSRFRSRFSFAAASVALALAAPTAVIAQAAPEPAPAIDAQGRPAEIPVKAFASQLKLGGAKLSQTGRRLAMTESVDGKMLVRIYDASTRALERTVEVADADNFLWFKWAGDNRILLSVIREDKTALYWAQSSRLLVVDVATGALSYVGLARQGQEGDDLLYTDPAGSYVLLSLNNDGSRQQDVWRLPLDGNAEQNGIIVQEKDRDIDEWYADSAGVVRLGIGITGGGSVEIFYRSGPGQEFTRVTKFKAKDEAAMDAWDIIGIRPGSDLGYAFVKTDDGRKVLREVDYRTGEPGRIVFEDPRWDAEEVVFDKAGKAIGSGITEDSSRRIWFTPEMQRAQADLEAALGVGQVRIISVAEQGRMLVLQDGPDDPGGLYIYSPNEKRLDFFANLRPKIDFRLLAKGQAFDVPTRDGGTMRSYLTLPRGRGDGNFPLVIMPHGGPFGVRDTLDYQDWVQLLANRGYAVVQPNYRGSGGFGKAYEDRGEGEIGRRMQDDLDDAVAWAVAQGHADPARVCIFGASYGGYAALWAVIRNPDIYRCAASWAGVTDWDRQLAYDKDYLGNRFYREKWKPIVRGKTRNFDLSDVSPVAKIRQLDRPVLLAHGRKDKRVPFRQFEVMTKAAERNRKTLETLALDDGHSIADEENEEKLLIAVVDFLQRHNPAD</sequence>
<dbReference type="EMBL" id="VCAO01000001">
    <property type="protein sequence ID" value="TMM50254.1"/>
    <property type="molecule type" value="Genomic_DNA"/>
</dbReference>
<evidence type="ECO:0000259" key="3">
    <source>
        <dbReference type="Pfam" id="PF00326"/>
    </source>
</evidence>
<dbReference type="SUPFAM" id="SSF53474">
    <property type="entry name" value="alpha/beta-Hydrolases"/>
    <property type="match status" value="1"/>
</dbReference>
<proteinExistence type="predicted"/>
<keyword evidence="2" id="KW-0732">Signal</keyword>
<protein>
    <submittedName>
        <fullName evidence="4">S9 family peptidase</fullName>
    </submittedName>
</protein>
<evidence type="ECO:0000256" key="1">
    <source>
        <dbReference type="ARBA" id="ARBA00022801"/>
    </source>
</evidence>
<keyword evidence="1" id="KW-0378">Hydrolase</keyword>
<organism evidence="4 5">
    <name type="scientific">Qipengyuania marisflavi</name>
    <dbReference type="NCBI Taxonomy" id="2486356"/>
    <lineage>
        <taxon>Bacteria</taxon>
        <taxon>Pseudomonadati</taxon>
        <taxon>Pseudomonadota</taxon>
        <taxon>Alphaproteobacteria</taxon>
        <taxon>Sphingomonadales</taxon>
        <taxon>Erythrobacteraceae</taxon>
        <taxon>Qipengyuania</taxon>
    </lineage>
</organism>
<dbReference type="Proteomes" id="UP000309668">
    <property type="component" value="Unassembled WGS sequence"/>
</dbReference>
<dbReference type="OrthoDB" id="1094230at2"/>
<evidence type="ECO:0000256" key="2">
    <source>
        <dbReference type="SAM" id="SignalP"/>
    </source>
</evidence>
<reference evidence="4 5" key="1">
    <citation type="submission" date="2019-05" db="EMBL/GenBank/DDBJ databases">
        <title>Erythrobacter marisflavi sp. nov., isolated from isolated from water of an estuary environment.</title>
        <authorList>
            <person name="Yoon J.-H."/>
        </authorList>
    </citation>
    <scope>NUCLEOTIDE SEQUENCE [LARGE SCALE GENOMIC DNA]</scope>
    <source>
        <strain evidence="4 5">KEM-5</strain>
    </source>
</reference>
<dbReference type="AlphaFoldDB" id="A0A5S3P9S7"/>
<dbReference type="GO" id="GO:0004252">
    <property type="term" value="F:serine-type endopeptidase activity"/>
    <property type="evidence" value="ECO:0007669"/>
    <property type="project" value="TreeGrafter"/>
</dbReference>
<dbReference type="RefSeq" id="WP_138615897.1">
    <property type="nucleotide sequence ID" value="NZ_VCAO01000001.1"/>
</dbReference>
<feature type="domain" description="Peptidase S9 prolyl oligopeptidase catalytic" evidence="3">
    <location>
        <begin position="454"/>
        <end position="658"/>
    </location>
</feature>
<dbReference type="InterPro" id="IPR029058">
    <property type="entry name" value="AB_hydrolase_fold"/>
</dbReference>
<dbReference type="Gene3D" id="3.40.50.1820">
    <property type="entry name" value="alpha/beta hydrolase"/>
    <property type="match status" value="1"/>
</dbReference>
<dbReference type="Pfam" id="PF00326">
    <property type="entry name" value="Peptidase_S9"/>
    <property type="match status" value="1"/>
</dbReference>
<feature type="chain" id="PRO_5024415484" evidence="2">
    <location>
        <begin position="30"/>
        <end position="662"/>
    </location>
</feature>
<keyword evidence="5" id="KW-1185">Reference proteome</keyword>